<comment type="subcellular location">
    <subcellularLocation>
        <location evidence="5">Cell membrane</location>
        <topology evidence="5">Multi-pass membrane protein</topology>
    </subcellularLocation>
    <subcellularLocation>
        <location evidence="1">Membrane</location>
        <topology evidence="1">Multi-pass membrane protein</topology>
    </subcellularLocation>
</comment>
<feature type="transmembrane region" description="Helical" evidence="5">
    <location>
        <begin position="117"/>
        <end position="140"/>
    </location>
</feature>
<keyword evidence="7" id="KW-1185">Reference proteome</keyword>
<feature type="transmembrane region" description="Helical" evidence="5">
    <location>
        <begin position="211"/>
        <end position="226"/>
    </location>
</feature>
<keyword evidence="2 5" id="KW-0812">Transmembrane</keyword>
<dbReference type="PROSITE" id="PS01218">
    <property type="entry name" value="TATC"/>
    <property type="match status" value="1"/>
</dbReference>
<dbReference type="PATRIC" id="fig|1458461.3.peg.3011"/>
<dbReference type="RefSeq" id="WP_043949075.1">
    <property type="nucleotide sequence ID" value="NZ_HG966617.1"/>
</dbReference>
<dbReference type="InterPro" id="IPR019820">
    <property type="entry name" value="Sec-indep_translocase_CS"/>
</dbReference>
<dbReference type="KEGG" id="pect:BN1012_Phect3005"/>
<name>X5MEZ2_9HYPH</name>
<comment type="subunit">
    <text evidence="5">The Tat system comprises two distinct complexes: a TatABC complex, containing multiple copies of TatA, TatB and TatC subunits, and a separate TatA complex, containing only TatA subunits. Substrates initially bind to the TatABC complex, which probably triggers association of the separate TatA complex to form the active translocon.</text>
</comment>
<feature type="transmembrane region" description="Helical" evidence="5">
    <location>
        <begin position="170"/>
        <end position="191"/>
    </location>
</feature>
<dbReference type="InterPro" id="IPR002033">
    <property type="entry name" value="TatC"/>
</dbReference>
<keyword evidence="5" id="KW-1003">Cell membrane</keyword>
<evidence type="ECO:0000313" key="6">
    <source>
        <dbReference type="EMBL" id="CDO61217.1"/>
    </source>
</evidence>
<protein>
    <recommendedName>
        <fullName evidence="5">Sec-independent protein translocase protein TatC</fullName>
    </recommendedName>
</protein>
<dbReference type="PRINTS" id="PR01840">
    <property type="entry name" value="TATCFAMILY"/>
</dbReference>
<dbReference type="HAMAP" id="MF_00902">
    <property type="entry name" value="TatC"/>
    <property type="match status" value="1"/>
</dbReference>
<dbReference type="Proteomes" id="UP000032160">
    <property type="component" value="Chromosome I"/>
</dbReference>
<feature type="transmembrane region" description="Helical" evidence="5">
    <location>
        <begin position="28"/>
        <end position="46"/>
    </location>
</feature>
<dbReference type="STRING" id="1458461.BN1012_Phect3005"/>
<dbReference type="AlphaFoldDB" id="X5MEZ2"/>
<evidence type="ECO:0000256" key="4">
    <source>
        <dbReference type="ARBA" id="ARBA00023136"/>
    </source>
</evidence>
<dbReference type="EMBL" id="HG966617">
    <property type="protein sequence ID" value="CDO61217.1"/>
    <property type="molecule type" value="Genomic_DNA"/>
</dbReference>
<accession>X5MEZ2</accession>
<gene>
    <name evidence="5" type="primary">tatC</name>
    <name evidence="6" type="ORF">BN1012_Phect3005</name>
</gene>
<sequence length="269" mass="29468">MSERDGTDDIEASRAPLLEHLIELRTRLIKALIAFVIAFCVTFYFAEDIYAYLTQPLADALSGDPGRRLIYTALQETFFTYIKVAMFAALCLSFPYVAGQVWLFIAPGLYRDERGAFLPFLAATPVLFILGASLVFYFIMPMATEFFLGFETTGGDGALPIQLEAKVNEYLSLVMTLIFAFGLAFQLPVLLMLMGRAGLVSSQGLAKQRKYAIVGAFAAAAILTPPDPISQIGLGVPIILLYEISIIGVRIIEKRRAEKQAAEAGNEAV</sequence>
<feature type="transmembrane region" description="Helical" evidence="5">
    <location>
        <begin position="84"/>
        <end position="105"/>
    </location>
</feature>
<keyword evidence="5" id="KW-0813">Transport</keyword>
<keyword evidence="5" id="KW-0653">Protein transport</keyword>
<dbReference type="PANTHER" id="PTHR30371">
    <property type="entry name" value="SEC-INDEPENDENT PROTEIN TRANSLOCASE PROTEIN TATC"/>
    <property type="match status" value="1"/>
</dbReference>
<evidence type="ECO:0000313" key="7">
    <source>
        <dbReference type="Proteomes" id="UP000032160"/>
    </source>
</evidence>
<evidence type="ECO:0000256" key="3">
    <source>
        <dbReference type="ARBA" id="ARBA00022989"/>
    </source>
</evidence>
<dbReference type="GO" id="GO:0033281">
    <property type="term" value="C:TAT protein transport complex"/>
    <property type="evidence" value="ECO:0007669"/>
    <property type="project" value="UniProtKB-UniRule"/>
</dbReference>
<dbReference type="GO" id="GO:0009977">
    <property type="term" value="F:proton motive force dependent protein transmembrane transporter activity"/>
    <property type="evidence" value="ECO:0007669"/>
    <property type="project" value="TreeGrafter"/>
</dbReference>
<reference evidence="6 7" key="1">
    <citation type="journal article" date="2014" name="Front. Genet.">
        <title>Genome and metabolic network of "Candidatus Phaeomarinobacter ectocarpi" Ec32, a new candidate genus of Alphaproteobacteria frequently associated with brown algae.</title>
        <authorList>
            <person name="Dittami S.M."/>
            <person name="Barbeyron T."/>
            <person name="Boyen C."/>
            <person name="Cambefort J."/>
            <person name="Collet G."/>
            <person name="Delage L."/>
            <person name="Gobet A."/>
            <person name="Groisillier A."/>
            <person name="Leblanc C."/>
            <person name="Michel G."/>
            <person name="Scornet D."/>
            <person name="Siegel A."/>
            <person name="Tapia J.E."/>
            <person name="Tonon T."/>
        </authorList>
    </citation>
    <scope>NUCLEOTIDE SEQUENCE [LARGE SCALE GENOMIC DNA]</scope>
    <source>
        <strain evidence="6 7">Ec32</strain>
    </source>
</reference>
<evidence type="ECO:0000256" key="2">
    <source>
        <dbReference type="ARBA" id="ARBA00022692"/>
    </source>
</evidence>
<dbReference type="GO" id="GO:0065002">
    <property type="term" value="P:intracellular protein transmembrane transport"/>
    <property type="evidence" value="ECO:0007669"/>
    <property type="project" value="TreeGrafter"/>
</dbReference>
<keyword evidence="5" id="KW-0811">Translocation</keyword>
<keyword evidence="4 5" id="KW-0472">Membrane</keyword>
<evidence type="ECO:0000256" key="5">
    <source>
        <dbReference type="HAMAP-Rule" id="MF_00902"/>
    </source>
</evidence>
<dbReference type="Pfam" id="PF00902">
    <property type="entry name" value="TatC"/>
    <property type="match status" value="1"/>
</dbReference>
<keyword evidence="3 5" id="KW-1133">Transmembrane helix</keyword>
<feature type="transmembrane region" description="Helical" evidence="5">
    <location>
        <begin position="232"/>
        <end position="252"/>
    </location>
</feature>
<comment type="function">
    <text evidence="5">Part of the twin-arginine translocation (Tat) system that transports large folded proteins containing a characteristic twin-arginine motif in their signal peptide across membranes. Together with TatB, TatC is part of a receptor directly interacting with Tat signal peptides.</text>
</comment>
<organism evidence="6 7">
    <name type="scientific">Candidatus Phaeomarinibacter ectocarpi</name>
    <dbReference type="NCBI Taxonomy" id="1458461"/>
    <lineage>
        <taxon>Bacteria</taxon>
        <taxon>Pseudomonadati</taxon>
        <taxon>Pseudomonadota</taxon>
        <taxon>Alphaproteobacteria</taxon>
        <taxon>Hyphomicrobiales</taxon>
        <taxon>Parvibaculaceae</taxon>
        <taxon>Candidatus Phaeomarinibacter</taxon>
    </lineage>
</organism>
<comment type="similarity">
    <text evidence="5">Belongs to the TatC family.</text>
</comment>
<dbReference type="PANTHER" id="PTHR30371:SF0">
    <property type="entry name" value="SEC-INDEPENDENT PROTEIN TRANSLOCASE PROTEIN TATC, CHLOROPLASTIC-RELATED"/>
    <property type="match status" value="1"/>
</dbReference>
<dbReference type="GO" id="GO:0043953">
    <property type="term" value="P:protein transport by the Tat complex"/>
    <property type="evidence" value="ECO:0007669"/>
    <property type="project" value="UniProtKB-UniRule"/>
</dbReference>
<dbReference type="HOGENOM" id="CLU_031942_1_0_5"/>
<evidence type="ECO:0000256" key="1">
    <source>
        <dbReference type="ARBA" id="ARBA00004141"/>
    </source>
</evidence>
<proteinExistence type="inferred from homology"/>
<dbReference type="OrthoDB" id="9777044at2"/>
<dbReference type="NCBIfam" id="TIGR00945">
    <property type="entry name" value="tatC"/>
    <property type="match status" value="1"/>
</dbReference>